<feature type="compositionally biased region" description="Basic and acidic residues" evidence="3">
    <location>
        <begin position="841"/>
        <end position="857"/>
    </location>
</feature>
<feature type="region of interest" description="Disordered" evidence="3">
    <location>
        <begin position="309"/>
        <end position="329"/>
    </location>
</feature>
<dbReference type="EMBL" id="HBUF01329318">
    <property type="protein sequence ID" value="CAG6696593.1"/>
    <property type="molecule type" value="Transcribed_RNA"/>
</dbReference>
<feature type="compositionally biased region" description="Low complexity" evidence="3">
    <location>
        <begin position="916"/>
        <end position="935"/>
    </location>
</feature>
<feature type="region of interest" description="Disordered" evidence="3">
    <location>
        <begin position="1227"/>
        <end position="1281"/>
    </location>
</feature>
<feature type="compositionally biased region" description="Polar residues" evidence="3">
    <location>
        <begin position="421"/>
        <end position="438"/>
    </location>
</feature>
<feature type="compositionally biased region" description="Basic and acidic residues" evidence="3">
    <location>
        <begin position="1008"/>
        <end position="1023"/>
    </location>
</feature>
<reference evidence="5" key="1">
    <citation type="submission" date="2021-05" db="EMBL/GenBank/DDBJ databases">
        <authorList>
            <person name="Alioto T."/>
            <person name="Alioto T."/>
            <person name="Gomez Garrido J."/>
        </authorList>
    </citation>
    <scope>NUCLEOTIDE SEQUENCE</scope>
</reference>
<feature type="compositionally biased region" description="Low complexity" evidence="3">
    <location>
        <begin position="1407"/>
        <end position="1425"/>
    </location>
</feature>
<dbReference type="GO" id="GO:0005085">
    <property type="term" value="F:guanyl-nucleotide exchange factor activity"/>
    <property type="evidence" value="ECO:0007669"/>
    <property type="project" value="InterPro"/>
</dbReference>
<dbReference type="PANTHER" id="PTHR46006:SF5">
    <property type="entry name" value="DH DOMAIN-CONTAINING PROTEIN"/>
    <property type="match status" value="1"/>
</dbReference>
<feature type="compositionally biased region" description="Polar residues" evidence="3">
    <location>
        <begin position="540"/>
        <end position="572"/>
    </location>
</feature>
<evidence type="ECO:0000313" key="5">
    <source>
        <dbReference type="EMBL" id="CAG6696593.1"/>
    </source>
</evidence>
<feature type="region of interest" description="Disordered" evidence="3">
    <location>
        <begin position="916"/>
        <end position="943"/>
    </location>
</feature>
<evidence type="ECO:0000259" key="4">
    <source>
        <dbReference type="PROSITE" id="PS50010"/>
    </source>
</evidence>
<feature type="compositionally biased region" description="Polar residues" evidence="3">
    <location>
        <begin position="693"/>
        <end position="707"/>
    </location>
</feature>
<feature type="compositionally biased region" description="Polar residues" evidence="3">
    <location>
        <begin position="1369"/>
        <end position="1379"/>
    </location>
</feature>
<feature type="compositionally biased region" description="Basic and acidic residues" evidence="3">
    <location>
        <begin position="1258"/>
        <end position="1277"/>
    </location>
</feature>
<feature type="region of interest" description="Disordered" evidence="3">
    <location>
        <begin position="1369"/>
        <end position="1435"/>
    </location>
</feature>
<feature type="compositionally biased region" description="Acidic residues" evidence="3">
    <location>
        <begin position="996"/>
        <end position="1007"/>
    </location>
</feature>
<dbReference type="PANTHER" id="PTHR46006">
    <property type="entry name" value="RHO GUANINE NUCLEOTIDE EXCHANGE FACTOR AT 64C, ISOFORM A"/>
    <property type="match status" value="1"/>
</dbReference>
<dbReference type="InterPro" id="IPR051480">
    <property type="entry name" value="Endocytic_GEF_Adapter"/>
</dbReference>
<feature type="region of interest" description="Disordered" evidence="3">
    <location>
        <begin position="1079"/>
        <end position="1098"/>
    </location>
</feature>
<feature type="compositionally biased region" description="Polar residues" evidence="3">
    <location>
        <begin position="1651"/>
        <end position="1664"/>
    </location>
</feature>
<feature type="domain" description="DH" evidence="4">
    <location>
        <begin position="2032"/>
        <end position="2219"/>
    </location>
</feature>
<dbReference type="SMART" id="SM00325">
    <property type="entry name" value="RhoGEF"/>
    <property type="match status" value="1"/>
</dbReference>
<dbReference type="PROSITE" id="PS50010">
    <property type="entry name" value="DH_2"/>
    <property type="match status" value="1"/>
</dbReference>
<evidence type="ECO:0000256" key="1">
    <source>
        <dbReference type="ARBA" id="ARBA00004496"/>
    </source>
</evidence>
<feature type="region of interest" description="Disordered" evidence="3">
    <location>
        <begin position="597"/>
        <end position="647"/>
    </location>
</feature>
<organism evidence="5">
    <name type="scientific">Cacopsylla melanoneura</name>
    <dbReference type="NCBI Taxonomy" id="428564"/>
    <lineage>
        <taxon>Eukaryota</taxon>
        <taxon>Metazoa</taxon>
        <taxon>Ecdysozoa</taxon>
        <taxon>Arthropoda</taxon>
        <taxon>Hexapoda</taxon>
        <taxon>Insecta</taxon>
        <taxon>Pterygota</taxon>
        <taxon>Neoptera</taxon>
        <taxon>Paraneoptera</taxon>
        <taxon>Hemiptera</taxon>
        <taxon>Sternorrhyncha</taxon>
        <taxon>Psylloidea</taxon>
        <taxon>Psyllidae</taxon>
        <taxon>Psyllinae</taxon>
        <taxon>Cacopsylla</taxon>
    </lineage>
</organism>
<proteinExistence type="predicted"/>
<feature type="compositionally biased region" description="Polar residues" evidence="3">
    <location>
        <begin position="625"/>
        <end position="637"/>
    </location>
</feature>
<dbReference type="CDD" id="cd00160">
    <property type="entry name" value="RhoGEF"/>
    <property type="match status" value="1"/>
</dbReference>
<dbReference type="GO" id="GO:0035025">
    <property type="term" value="P:positive regulation of Rho protein signal transduction"/>
    <property type="evidence" value="ECO:0007669"/>
    <property type="project" value="TreeGrafter"/>
</dbReference>
<evidence type="ECO:0000256" key="3">
    <source>
        <dbReference type="SAM" id="MobiDB-lite"/>
    </source>
</evidence>
<feature type="region of interest" description="Disordered" evidence="3">
    <location>
        <begin position="360"/>
        <end position="385"/>
    </location>
</feature>
<feature type="compositionally biased region" description="Basic and acidic residues" evidence="3">
    <location>
        <begin position="1227"/>
        <end position="1245"/>
    </location>
</feature>
<feature type="region of interest" description="Disordered" evidence="3">
    <location>
        <begin position="1500"/>
        <end position="1525"/>
    </location>
</feature>
<dbReference type="Gene3D" id="1.20.900.10">
    <property type="entry name" value="Dbl homology (DH) domain"/>
    <property type="match status" value="1"/>
</dbReference>
<evidence type="ECO:0000256" key="2">
    <source>
        <dbReference type="ARBA" id="ARBA00022490"/>
    </source>
</evidence>
<feature type="compositionally biased region" description="Polar residues" evidence="3">
    <location>
        <begin position="599"/>
        <end position="611"/>
    </location>
</feature>
<keyword evidence="2" id="KW-0963">Cytoplasm</keyword>
<feature type="compositionally biased region" description="Low complexity" evidence="3">
    <location>
        <begin position="19"/>
        <end position="31"/>
    </location>
</feature>
<feature type="region of interest" description="Disordered" evidence="3">
    <location>
        <begin position="693"/>
        <end position="715"/>
    </location>
</feature>
<dbReference type="Pfam" id="PF00621">
    <property type="entry name" value="RhoGEF"/>
    <property type="match status" value="1"/>
</dbReference>
<protein>
    <submittedName>
        <fullName evidence="5">Myosin-M heavy chain</fullName>
    </submittedName>
</protein>
<feature type="compositionally biased region" description="Basic and acidic residues" evidence="3">
    <location>
        <begin position="439"/>
        <end position="463"/>
    </location>
</feature>
<feature type="compositionally biased region" description="Polar residues" evidence="3">
    <location>
        <begin position="398"/>
        <end position="409"/>
    </location>
</feature>
<feature type="compositionally biased region" description="Basic and acidic residues" evidence="3">
    <location>
        <begin position="1665"/>
        <end position="1688"/>
    </location>
</feature>
<feature type="region of interest" description="Disordered" evidence="3">
    <location>
        <begin position="398"/>
        <end position="472"/>
    </location>
</feature>
<feature type="region of interest" description="Disordered" evidence="3">
    <location>
        <begin position="988"/>
        <end position="1028"/>
    </location>
</feature>
<feature type="compositionally biased region" description="Acidic residues" evidence="3">
    <location>
        <begin position="317"/>
        <end position="327"/>
    </location>
</feature>
<comment type="subcellular location">
    <subcellularLocation>
        <location evidence="1">Cytoplasm</location>
    </subcellularLocation>
</comment>
<dbReference type="FunFam" id="1.20.900.10:FF:000038">
    <property type="entry name" value="Myosin-M heavy chain"/>
    <property type="match status" value="1"/>
</dbReference>
<dbReference type="GO" id="GO:0031097">
    <property type="term" value="C:medial cortex"/>
    <property type="evidence" value="ECO:0007669"/>
    <property type="project" value="UniProtKB-ARBA"/>
</dbReference>
<dbReference type="InterPro" id="IPR035899">
    <property type="entry name" value="DBL_dom_sf"/>
</dbReference>
<feature type="region of interest" description="Disordered" evidence="3">
    <location>
        <begin position="729"/>
        <end position="781"/>
    </location>
</feature>
<sequence length="2442" mass="274827">MRRQSKCLNRAQPSPPWDPSSSSPPQHSPLSLDRTTMSPAVTLAPLPVSLGSPPNVKDGYGSALSQSMNYANTWLYGTVSLKPQCRPGMFVCAAGESSGTSGAPSFAIVMCNCPEFLIGTTRSKKSLCKKCGGARTTNWNFDEFGNQAPLGIHNNLSRRYNTVRINRPITMDLDRLDPYMLMRKSRFKTSRNGDEKNDQIVSKTSSASRKSILECHVNPYDLIKFNKYYDTGQEGDDKSRTRDNTGCKINKIIDSTEPNTISSAGNKKITKLLNKFKFKSSSTSTANPNISIAGHRININKSERAKISEEFVKDSSESEDLDEPEVDYSDHELEHSMPAEHRNQNRALSSKQTANKDLINQANKDKQSSVRNSPPSEGKIDYNSVRSREYKSQSFNHYTDHNIFSQRKQSVPDMPLCDMKSNGQAGTNSHEMTSSGSKFENEQTRSHRDTRDNVKERPDDRRSHTMNTFNDKNNMVDTLRNFKINEAVISKHYDGNKRHSFDAYRMSELQRMVTHSEGNKKRHSITEPPNLTLIQNYSSNHKSRTSQPDSHSTNGHALNRSNSHLSTNSSNKSVHEDLESEEKIDLLETEIKPIPRISVRSSNTKSNTSTPVRPPRKSKSIDCTYRSTYDQSTANDNQKPRAYSMDRTSSISEMDLLRKNDQSGSEDIVVIRTNKNDTIRKYKETNQSKLNMSTFKYDSTSSSKSNGQDYVDMKDQDDDLDQNYILNTTKLKDNNRNQTNSSQQQQNRSNQRKSSITSTHSVDSPLNFYRDSPIKSNRSCSLTTDQMRDIRAHFNPSRHNFENTATISAASKEKPVVSNLQNVPNLPRVMFGNQQSSKDTSPAKDTCDERNPKDVTSVEKPAATVTDPDETGSDFLYDFLIHRNNKFNSISSTNSTEIKSILKKKLDEDIYNASVISSNDSTSSSSIVTSSGNGDYSKGTRKKKQVQFEAAPLTPEDEPLVATIQKSSKITFEDLAASEELCPPHAAEVEPRQNADPEDATTVDDGEADHSLPIEAGTKDKDTPPTNVTIGKRVKLQRSESERVPLKPVNDQTNSFKDTMRIKTMRKHYNKELVDKLLLRPKEPPPPPPKGQAGNDKATPATILTKSTHNNNDKAPAAALKRAATDVEETIEKPMRANIVNTRSGLLEEIETTSSVVSKPVHLKLIKNNPDYECIKLFNKYELPSIPEEQKLSPVLNKKETGTKFAVNDVQSALLKEINDKLKTMEEKRAKKEKDDGGVQKDMDSLKIQSNEEPNDLSIEKSNEINEQKDNEKKNDSTETEIYETIELKPSKIVERKENEMKTESETNRVHNNSIGVNNADNDKAMGKVEKEPIKVTETAENSNTKENIKTNVHHLANKIGKMTTLSDTFTPLKTSTPIQPRIKPKTSKEPQTVSQKSSFHKDTSSFEEPSSTSSTSKVSFVSTPPANSDTRIDTENIPRDSSALVSEKKEEIVTIVPKKSAGGTSIVINNTQNQNKSSIIITNTSLSDESVPNLPKFNIGNTESTNGTIGRNNNQPTTGTNQRSATRVNCNVITINITPEAVKHNFANQINPISLGNNSSTTNSFVSQSSNSFVSNNLSNSQTGKQDDIYHSSNIFIKHDNQTFDDFTADDTMMDSLMELTEESKEDSNGNVERNRISVDEKCDKIERTSLNNQKLIDKSVNSPEHRAAETSKQTNRDADTKDKDSQINKINETFASLIKDNYDPIEAVKNKLVPHICKNKESLEDNNVNSVKTVVNKKDDRVEIETIIEKEVSDTFVKEVMAKEVDRFARLDAKLNKIDSNGAADDTTSTSDYGSHYYMSSRIDTIIEDIEKEQEEEEEDHYETIGEPIYDEIPPPLPKSSPPPLPLTLPPTSLPTLSMSPHLKSIFEGASKSDILNYLVDAKQRFIDPSQHRGDLESASRDLESVIRSDLESECNSDVEFDYRTLPGGNMLSDSSDCSIVIHEDSISLSSSDSTIRKEYVDIERNDSGVGSETSTSCRAKWQALAPLSQISSTQHECEDCDEPVHTRETDSGIRFAPLICEKSTKLRAERREIILEIIETEEKYGRDLQIIIDEFYKPMLVAGLLTQDQLESIFLNTSELLDNTLLMSEKLREAFLDGDDEMMTAHVGRIFIEATPMLTAFQSYCTRQGTAALILANLEKEKELLRIFLRVSQMENSVLRRMNLNSFLMVPVQRVTKYPLLLARLYKVTPDHHAGKDLLIEAQHNIQLHLEHINSLAKDLSTTKLWRKISMMNNRRVGYELEDTTYIKLRKLSVDVLDWPQDEVRFLLEDKLSYTQPTEHNWKRGRTVKLTPVNAVLVSLCKPITDTTLSDLESDSTNCTQPADLTNPTTPTLSKLYPPSGVKEASLILLKEKNGRFALLREPLYLDKCIVYCDMELQDDYFELQEISTRDTFVFKADDPDRTKLWYRQLQCLVQGLGTWRRRRNALANIMMYSIQNRT</sequence>
<feature type="region of interest" description="Disordered" evidence="3">
    <location>
        <begin position="540"/>
        <end position="581"/>
    </location>
</feature>
<feature type="region of interest" description="Disordered" evidence="3">
    <location>
        <begin position="1"/>
        <end position="33"/>
    </location>
</feature>
<accession>A0A8D8TZA6</accession>
<name>A0A8D8TZA6_9HEMI</name>
<feature type="compositionally biased region" description="Low complexity" evidence="3">
    <location>
        <begin position="736"/>
        <end position="755"/>
    </location>
</feature>
<dbReference type="InterPro" id="IPR000219">
    <property type="entry name" value="DH_dom"/>
</dbReference>
<feature type="region of interest" description="Disordered" evidence="3">
    <location>
        <begin position="831"/>
        <end position="867"/>
    </location>
</feature>
<feature type="region of interest" description="Disordered" evidence="3">
    <location>
        <begin position="1651"/>
        <end position="1688"/>
    </location>
</feature>
<dbReference type="SUPFAM" id="SSF48065">
    <property type="entry name" value="DBL homology domain (DH-domain)"/>
    <property type="match status" value="1"/>
</dbReference>